<reference evidence="1 2" key="1">
    <citation type="submission" date="2020-01" db="EMBL/GenBank/DDBJ databases">
        <title>Kibdelosporangium persica a novel Actinomycetes from a hot desert in Iran.</title>
        <authorList>
            <person name="Safaei N."/>
            <person name="Zaburannyi N."/>
            <person name="Mueller R."/>
            <person name="Wink J."/>
        </authorList>
    </citation>
    <scope>NUCLEOTIDE SEQUENCE [LARGE SCALE GENOMIC DNA]</scope>
    <source>
        <strain evidence="1 2">4NS15</strain>
    </source>
</reference>
<dbReference type="RefSeq" id="WP_173138230.1">
    <property type="nucleotide sequence ID" value="NZ_CBCSGW010000068.1"/>
</dbReference>
<keyword evidence="2" id="KW-1185">Reference proteome</keyword>
<evidence type="ECO:0000313" key="2">
    <source>
        <dbReference type="Proteomes" id="UP000763557"/>
    </source>
</evidence>
<comment type="caution">
    <text evidence="1">The sequence shown here is derived from an EMBL/GenBank/DDBJ whole genome shotgun (WGS) entry which is preliminary data.</text>
</comment>
<evidence type="ECO:0008006" key="3">
    <source>
        <dbReference type="Google" id="ProtNLM"/>
    </source>
</evidence>
<evidence type="ECO:0000313" key="1">
    <source>
        <dbReference type="EMBL" id="NRN68741.1"/>
    </source>
</evidence>
<name>A0ABX2FBI5_9PSEU</name>
<dbReference type="EMBL" id="JAAATY010000022">
    <property type="protein sequence ID" value="NRN68741.1"/>
    <property type="molecule type" value="Genomic_DNA"/>
</dbReference>
<dbReference type="Proteomes" id="UP000763557">
    <property type="component" value="Unassembled WGS sequence"/>
</dbReference>
<protein>
    <recommendedName>
        <fullName evidence="3">WXG100 family type VII secretion target</fullName>
    </recommendedName>
</protein>
<proteinExistence type="predicted"/>
<accession>A0ABX2FBI5</accession>
<sequence>MDDVSEGFEGLHPEAAHQTAGLLNAYAAQLETKIHEFGVELTACGWSGQDADRFRDDWSTTLSRNLGDAIIELRRHATLLTERADRQGAVSESPRPR</sequence>
<gene>
    <name evidence="1" type="ORF">GC106_59880</name>
</gene>
<organism evidence="1 2">
    <name type="scientific">Kibdelosporangium persicum</name>
    <dbReference type="NCBI Taxonomy" id="2698649"/>
    <lineage>
        <taxon>Bacteria</taxon>
        <taxon>Bacillati</taxon>
        <taxon>Actinomycetota</taxon>
        <taxon>Actinomycetes</taxon>
        <taxon>Pseudonocardiales</taxon>
        <taxon>Pseudonocardiaceae</taxon>
        <taxon>Kibdelosporangium</taxon>
    </lineage>
</organism>